<sequence>MSAIESSDGAKSLAGSFCGGGISVRSDGRAHRQPEMLNDGGAVDALFTGQEYLSRSFPQPDDQSEDPKSMSSKSYM</sequence>
<dbReference type="OrthoDB" id="10311961at2759"/>
<accession>A0A2P5BRU5</accession>
<evidence type="ECO:0000313" key="3">
    <source>
        <dbReference type="Proteomes" id="UP000237105"/>
    </source>
</evidence>
<reference evidence="3" key="1">
    <citation type="submission" date="2016-06" db="EMBL/GenBank/DDBJ databases">
        <title>Parallel loss of symbiosis genes in relatives of nitrogen-fixing non-legume Parasponia.</title>
        <authorList>
            <person name="Van Velzen R."/>
            <person name="Holmer R."/>
            <person name="Bu F."/>
            <person name="Rutten L."/>
            <person name="Van Zeijl A."/>
            <person name="Liu W."/>
            <person name="Santuari L."/>
            <person name="Cao Q."/>
            <person name="Sharma T."/>
            <person name="Shen D."/>
            <person name="Roswanjaya Y."/>
            <person name="Wardhani T."/>
            <person name="Kalhor M.S."/>
            <person name="Jansen J."/>
            <person name="Van den Hoogen J."/>
            <person name="Gungor B."/>
            <person name="Hartog M."/>
            <person name="Hontelez J."/>
            <person name="Verver J."/>
            <person name="Yang W.-C."/>
            <person name="Schijlen E."/>
            <person name="Repin R."/>
            <person name="Schilthuizen M."/>
            <person name="Schranz E."/>
            <person name="Heidstra R."/>
            <person name="Miyata K."/>
            <person name="Fedorova E."/>
            <person name="Kohlen W."/>
            <person name="Bisseling T."/>
            <person name="Smit S."/>
            <person name="Geurts R."/>
        </authorList>
    </citation>
    <scope>NUCLEOTIDE SEQUENCE [LARGE SCALE GENOMIC DNA]</scope>
    <source>
        <strain evidence="3">cv. WU1-14</strain>
    </source>
</reference>
<proteinExistence type="predicted"/>
<gene>
    <name evidence="2" type="ORF">PanWU01x14_216110</name>
</gene>
<keyword evidence="3" id="KW-1185">Reference proteome</keyword>
<protein>
    <submittedName>
        <fullName evidence="2">Uncharacterized protein</fullName>
    </submittedName>
</protein>
<evidence type="ECO:0000313" key="2">
    <source>
        <dbReference type="EMBL" id="PON51529.1"/>
    </source>
</evidence>
<organism evidence="2 3">
    <name type="scientific">Parasponia andersonii</name>
    <name type="common">Sponia andersonii</name>
    <dbReference type="NCBI Taxonomy" id="3476"/>
    <lineage>
        <taxon>Eukaryota</taxon>
        <taxon>Viridiplantae</taxon>
        <taxon>Streptophyta</taxon>
        <taxon>Embryophyta</taxon>
        <taxon>Tracheophyta</taxon>
        <taxon>Spermatophyta</taxon>
        <taxon>Magnoliopsida</taxon>
        <taxon>eudicotyledons</taxon>
        <taxon>Gunneridae</taxon>
        <taxon>Pentapetalae</taxon>
        <taxon>rosids</taxon>
        <taxon>fabids</taxon>
        <taxon>Rosales</taxon>
        <taxon>Cannabaceae</taxon>
        <taxon>Parasponia</taxon>
    </lineage>
</organism>
<dbReference type="Proteomes" id="UP000237105">
    <property type="component" value="Unassembled WGS sequence"/>
</dbReference>
<feature type="region of interest" description="Disordered" evidence="1">
    <location>
        <begin position="22"/>
        <end position="76"/>
    </location>
</feature>
<dbReference type="EMBL" id="JXTB01000232">
    <property type="protein sequence ID" value="PON51529.1"/>
    <property type="molecule type" value="Genomic_DNA"/>
</dbReference>
<name>A0A2P5BRU5_PARAD</name>
<dbReference type="AlphaFoldDB" id="A0A2P5BRU5"/>
<evidence type="ECO:0000256" key="1">
    <source>
        <dbReference type="SAM" id="MobiDB-lite"/>
    </source>
</evidence>
<comment type="caution">
    <text evidence="2">The sequence shown here is derived from an EMBL/GenBank/DDBJ whole genome shotgun (WGS) entry which is preliminary data.</text>
</comment>